<organism evidence="2 3">
    <name type="scientific">Microvirga flocculans</name>
    <dbReference type="NCBI Taxonomy" id="217168"/>
    <lineage>
        <taxon>Bacteria</taxon>
        <taxon>Pseudomonadati</taxon>
        <taxon>Pseudomonadota</taxon>
        <taxon>Alphaproteobacteria</taxon>
        <taxon>Hyphomicrobiales</taxon>
        <taxon>Methylobacteriaceae</taxon>
        <taxon>Microvirga</taxon>
    </lineage>
</organism>
<evidence type="ECO:0000313" key="2">
    <source>
        <dbReference type="EMBL" id="MBB4041699.1"/>
    </source>
</evidence>
<dbReference type="RefSeq" id="WP_027316090.1">
    <property type="nucleotide sequence ID" value="NZ_JACIDC010000013.1"/>
</dbReference>
<name>A0A7W6IIW4_9HYPH</name>
<evidence type="ECO:0000256" key="1">
    <source>
        <dbReference type="SAM" id="Phobius"/>
    </source>
</evidence>
<sequence length="61" mass="6950">MGQIDRQWREALTKIASTDAKLARHERLTRIVLFLLVFLAILILGLLIAHMAEGPFSLHLQ</sequence>
<comment type="caution">
    <text evidence="2">The sequence shown here is derived from an EMBL/GenBank/DDBJ whole genome shotgun (WGS) entry which is preliminary data.</text>
</comment>
<keyword evidence="3" id="KW-1185">Reference proteome</keyword>
<dbReference type="Proteomes" id="UP000519439">
    <property type="component" value="Unassembled WGS sequence"/>
</dbReference>
<accession>A0A7W6IIW4</accession>
<evidence type="ECO:0000313" key="3">
    <source>
        <dbReference type="Proteomes" id="UP000519439"/>
    </source>
</evidence>
<keyword evidence="1" id="KW-0812">Transmembrane</keyword>
<reference evidence="2 3" key="1">
    <citation type="submission" date="2020-08" db="EMBL/GenBank/DDBJ databases">
        <title>Genomic Encyclopedia of Type Strains, Phase IV (KMG-IV): sequencing the most valuable type-strain genomes for metagenomic binning, comparative biology and taxonomic classification.</title>
        <authorList>
            <person name="Goeker M."/>
        </authorList>
    </citation>
    <scope>NUCLEOTIDE SEQUENCE [LARGE SCALE GENOMIC DNA]</scope>
    <source>
        <strain evidence="2 3">DSM 15743</strain>
    </source>
</reference>
<dbReference type="EMBL" id="JACIDC010000013">
    <property type="protein sequence ID" value="MBB4041699.1"/>
    <property type="molecule type" value="Genomic_DNA"/>
</dbReference>
<keyword evidence="1" id="KW-1133">Transmembrane helix</keyword>
<keyword evidence="1" id="KW-0472">Membrane</keyword>
<gene>
    <name evidence="2" type="ORF">GGR34_003377</name>
</gene>
<dbReference type="AlphaFoldDB" id="A0A7W6IIW4"/>
<protein>
    <submittedName>
        <fullName evidence="2">Uncharacterized protein</fullName>
    </submittedName>
</protein>
<proteinExistence type="predicted"/>
<feature type="transmembrane region" description="Helical" evidence="1">
    <location>
        <begin position="31"/>
        <end position="52"/>
    </location>
</feature>